<feature type="domain" description="TiaS FLD" evidence="7">
    <location>
        <begin position="161"/>
        <end position="276"/>
    </location>
</feature>
<dbReference type="AlphaFoldDB" id="A0A7C2ZCR7"/>
<evidence type="ECO:0000256" key="1">
    <source>
        <dbReference type="ARBA" id="ARBA00022490"/>
    </source>
</evidence>
<dbReference type="GO" id="GO:0002101">
    <property type="term" value="P:tRNA wobble cytosine modification"/>
    <property type="evidence" value="ECO:0007669"/>
    <property type="project" value="UniProtKB-UniRule"/>
</dbReference>
<keyword evidence="3 6" id="KW-0819">tRNA processing</keyword>
<evidence type="ECO:0000256" key="5">
    <source>
        <dbReference type="ARBA" id="ARBA00022840"/>
    </source>
</evidence>
<comment type="function">
    <text evidence="6">ATP-dependent agmatine transferase that catalyzes the formation of 2-agmatinylcytidine (agm2C) at the wobble position (C34) of tRNA(Ile2), converting the codon specificity from AUG to AUA.</text>
</comment>
<gene>
    <name evidence="6" type="primary">tiaS</name>
    <name evidence="10" type="ORF">ENO77_04905</name>
</gene>
<comment type="similarity">
    <text evidence="6">Belongs to the TiaS family.</text>
</comment>
<dbReference type="InterPro" id="IPR013696">
    <property type="entry name" value="TiaS_FLD"/>
</dbReference>
<feature type="domain" description="TiaS-like TCKD" evidence="8">
    <location>
        <begin position="13"/>
        <end position="76"/>
    </location>
</feature>
<keyword evidence="1 6" id="KW-0963">Cytoplasm</keyword>
<dbReference type="InterPro" id="IPR024913">
    <property type="entry name" value="tRNA_Ile2__agm2C_synt"/>
</dbReference>
<keyword evidence="5 6" id="KW-0067">ATP-binding</keyword>
<accession>A0A7C2ZCR7</accession>
<keyword evidence="2 6" id="KW-0436">Ligase</keyword>
<dbReference type="Gene3D" id="2.40.50.1010">
    <property type="match status" value="1"/>
</dbReference>
<dbReference type="PANTHER" id="PTHR40705:SF2">
    <property type="entry name" value="DUF1743 DOMAIN-CONTAINING PROTEIN"/>
    <property type="match status" value="1"/>
</dbReference>
<comment type="caution">
    <text evidence="10">The sequence shown here is derived from an EMBL/GenBank/DDBJ whole genome shotgun (WGS) entry which is preliminary data.</text>
</comment>
<evidence type="ECO:0000313" key="10">
    <source>
        <dbReference type="EMBL" id="HEW53476.1"/>
    </source>
</evidence>
<feature type="domain" description="TiaS C-terminal zinc ribbon" evidence="9">
    <location>
        <begin position="377"/>
        <end position="406"/>
    </location>
</feature>
<comment type="catalytic activity">
    <reaction evidence="6">
        <text>cytidine(34) in tRNA(Ile2) + agmatine + ATP + H2O = 2-agmatinylcytidine(34) in tRNA(Ile2) + AMP + 2 phosphate + 2 H(+)</text>
        <dbReference type="Rhea" id="RHEA:43608"/>
        <dbReference type="Rhea" id="RHEA-COMP:10625"/>
        <dbReference type="Rhea" id="RHEA-COMP:10626"/>
        <dbReference type="ChEBI" id="CHEBI:15377"/>
        <dbReference type="ChEBI" id="CHEBI:15378"/>
        <dbReference type="ChEBI" id="CHEBI:30616"/>
        <dbReference type="ChEBI" id="CHEBI:43474"/>
        <dbReference type="ChEBI" id="CHEBI:58145"/>
        <dbReference type="ChEBI" id="CHEBI:82748"/>
        <dbReference type="ChEBI" id="CHEBI:83545"/>
        <dbReference type="ChEBI" id="CHEBI:456215"/>
        <dbReference type="EC" id="6.3.4.22"/>
    </reaction>
</comment>
<comment type="subcellular location">
    <subcellularLocation>
        <location evidence="6">Cytoplasm</location>
    </subcellularLocation>
</comment>
<evidence type="ECO:0000259" key="9">
    <source>
        <dbReference type="Pfam" id="PF23783"/>
    </source>
</evidence>
<dbReference type="Pfam" id="PF08489">
    <property type="entry name" value="TiaS_FLD"/>
    <property type="match status" value="1"/>
</dbReference>
<dbReference type="Gene3D" id="3.30.70.2200">
    <property type="match status" value="1"/>
</dbReference>
<proteinExistence type="inferred from homology"/>
<evidence type="ECO:0000256" key="2">
    <source>
        <dbReference type="ARBA" id="ARBA00022598"/>
    </source>
</evidence>
<evidence type="ECO:0000256" key="4">
    <source>
        <dbReference type="ARBA" id="ARBA00022741"/>
    </source>
</evidence>
<dbReference type="GO" id="GO:0005524">
    <property type="term" value="F:ATP binding"/>
    <property type="evidence" value="ECO:0007669"/>
    <property type="project" value="UniProtKB-KW"/>
</dbReference>
<name>A0A7C2ZCR7_9CREN</name>
<dbReference type="GO" id="GO:0016879">
    <property type="term" value="F:ligase activity, forming carbon-nitrogen bonds"/>
    <property type="evidence" value="ECO:0007669"/>
    <property type="project" value="UniProtKB-UniRule"/>
</dbReference>
<dbReference type="HAMAP" id="MF_01892">
    <property type="entry name" value="tRNA_Ile2_agm2C_synt"/>
    <property type="match status" value="1"/>
</dbReference>
<organism evidence="10">
    <name type="scientific">Ignisphaera aggregans</name>
    <dbReference type="NCBI Taxonomy" id="334771"/>
    <lineage>
        <taxon>Archaea</taxon>
        <taxon>Thermoproteota</taxon>
        <taxon>Thermoprotei</taxon>
        <taxon>Desulfurococcales</taxon>
        <taxon>Desulfurococcaceae</taxon>
        <taxon>Ignisphaera</taxon>
    </lineage>
</organism>
<dbReference type="InterPro" id="IPR053870">
    <property type="entry name" value="TiaS-like_TCKD"/>
</dbReference>
<dbReference type="Pfam" id="PF22641">
    <property type="entry name" value="TiaS_TCKD"/>
    <property type="match status" value="1"/>
</dbReference>
<dbReference type="PANTHER" id="PTHR40705">
    <property type="entry name" value="TRNA(ILE2) 2-AGMATINYLCYTIDINE SYNTHETASE TIAS"/>
    <property type="match status" value="1"/>
</dbReference>
<sequence length="468" mass="52604">MIGQNNSRCIIHVGLDDFDLYFYGCTTHAATFIIHKLVELLPIQFIDYPNLVRLNPSIPWKTRGNGAVALRFAIPCSHVEKTLTVIEKAALEYYEKLSKATGIELDETGKEPGILVALDPLPQIFAKLYTSALTDVVPYAVALEKIRSLRNSIYLIEKFGGRGIVGAAAAIGWITQNSDYTYELIAYRSKYRYTVPRCIDHESVKHFAELTSRTTFNNIDFETGRILITSHSFDPVLYGVRGDSVDDLARALEIIRTCEPVVAWTLFRTNQGTDAHIVDRRVENMRTYRTGRLKLKIISNPETIPGGHVIVRGSDGTGSITLALFKPSGLTTIAKKLTIGDEIIVQGHAKPWRDSTCFHVEKIAVLKLTKLYSCKAPRCPICGKRMTKSGFGKGYKCRYCGYRSLSLYPECRELLREIQPKLFLPPPSEQKHLIKPLTRYGRERASHPLLAPVEVSKFTRIIEPPGFL</sequence>
<dbReference type="CDD" id="cd04482">
    <property type="entry name" value="RPA2_OBF_like"/>
    <property type="match status" value="1"/>
</dbReference>
<protein>
    <recommendedName>
        <fullName evidence="6">tRNA(Ile2) 2-agmatinylcytidine synthetase TiaS</fullName>
        <shortName evidence="6">tRNA(Ile2)-agm2C synthetase</shortName>
        <ecNumber evidence="6">6.3.4.22</ecNumber>
    </recommendedName>
    <alternativeName>
        <fullName evidence="6">tRNA(Ile2) agmatidine synthetase</fullName>
    </alternativeName>
</protein>
<dbReference type="GO" id="GO:0005737">
    <property type="term" value="C:cytoplasm"/>
    <property type="evidence" value="ECO:0007669"/>
    <property type="project" value="UniProtKB-SubCell"/>
</dbReference>
<dbReference type="Pfam" id="PF23783">
    <property type="entry name" value="Zn_ribbon_TiaS"/>
    <property type="match status" value="1"/>
</dbReference>
<dbReference type="InterPro" id="IPR055394">
    <property type="entry name" value="Zn_ribbon_TiaS"/>
</dbReference>
<evidence type="ECO:0000259" key="7">
    <source>
        <dbReference type="Pfam" id="PF08489"/>
    </source>
</evidence>
<evidence type="ECO:0000259" key="8">
    <source>
        <dbReference type="Pfam" id="PF22641"/>
    </source>
</evidence>
<reference evidence="10" key="1">
    <citation type="journal article" date="2020" name="mSystems">
        <title>Genome- and Community-Level Interaction Insights into Carbon Utilization and Element Cycling Functions of Hydrothermarchaeota in Hydrothermal Sediment.</title>
        <authorList>
            <person name="Zhou Z."/>
            <person name="Liu Y."/>
            <person name="Xu W."/>
            <person name="Pan J."/>
            <person name="Luo Z.H."/>
            <person name="Li M."/>
        </authorList>
    </citation>
    <scope>NUCLEOTIDE SEQUENCE [LARGE SCALE GENOMIC DNA]</scope>
    <source>
        <strain evidence="10">SpSt-16</strain>
    </source>
</reference>
<keyword evidence="4 6" id="KW-0547">Nucleotide-binding</keyword>
<evidence type="ECO:0000256" key="6">
    <source>
        <dbReference type="HAMAP-Rule" id="MF_01892"/>
    </source>
</evidence>
<dbReference type="EC" id="6.3.4.22" evidence="6"/>
<evidence type="ECO:0000256" key="3">
    <source>
        <dbReference type="ARBA" id="ARBA00022694"/>
    </source>
</evidence>
<dbReference type="EMBL" id="DSGT01000013">
    <property type="protein sequence ID" value="HEW53476.1"/>
    <property type="molecule type" value="Genomic_DNA"/>
</dbReference>
<dbReference type="Gene3D" id="3.90.600.20">
    <property type="match status" value="1"/>
</dbReference>